<accession>A0ABX6HM52</accession>
<organism evidence="1 2">
    <name type="scientific">Pandoraea fibrosis</name>
    <dbReference type="NCBI Taxonomy" id="1891094"/>
    <lineage>
        <taxon>Bacteria</taxon>
        <taxon>Pseudomonadati</taxon>
        <taxon>Pseudomonadota</taxon>
        <taxon>Betaproteobacteria</taxon>
        <taxon>Burkholderiales</taxon>
        <taxon>Burkholderiaceae</taxon>
        <taxon>Pandoraea</taxon>
    </lineage>
</organism>
<sequence length="131" mass="13835">MTPMESTSSHAVGRWLDAPTRQRIVELAIAGAHHGMCAEPRMILRALPSLVTDRETRQWLHVALLIALGDTGAARAHLAGAAVAAREHDAATDVLARWLDAMDARDLAASTHASCVTPSSASLSPSPILLS</sequence>
<dbReference type="EMBL" id="CP047385">
    <property type="protein sequence ID" value="QHF11946.1"/>
    <property type="molecule type" value="Genomic_DNA"/>
</dbReference>
<dbReference type="Pfam" id="PF06287">
    <property type="entry name" value="DUF1039"/>
    <property type="match status" value="1"/>
</dbReference>
<gene>
    <name evidence="1" type="ORF">PI93_004250</name>
</gene>
<name>A0ABX6HM52_9BURK</name>
<dbReference type="Proteomes" id="UP000035080">
    <property type="component" value="Chromosome"/>
</dbReference>
<keyword evidence="2" id="KW-1185">Reference proteome</keyword>
<evidence type="ECO:0000313" key="2">
    <source>
        <dbReference type="Proteomes" id="UP000035080"/>
    </source>
</evidence>
<protein>
    <submittedName>
        <fullName evidence="1">DUF1039 domain-containing protein</fullName>
    </submittedName>
</protein>
<evidence type="ECO:0000313" key="1">
    <source>
        <dbReference type="EMBL" id="QHF11946.1"/>
    </source>
</evidence>
<dbReference type="InterPro" id="IPR010437">
    <property type="entry name" value="T3SS_SsaH/EsaH"/>
</dbReference>
<reference evidence="1 2" key="1">
    <citation type="journal article" date="2015" name="Genome Announc.">
        <title>Genome Sequences of Two Pandoraea pnomenusa Isolates Recovered 11 Months Apart from a Cystic Fibrosis Patient.</title>
        <authorList>
            <person name="Ee R."/>
            <person name="Ambrose M."/>
            <person name="Lazenby J."/>
            <person name="Williams P."/>
            <person name="Chan K.G."/>
            <person name="Roddam L."/>
        </authorList>
    </citation>
    <scope>NUCLEOTIDE SEQUENCE [LARGE SCALE GENOMIC DNA]</scope>
    <source>
        <strain evidence="1 2">6399</strain>
    </source>
</reference>
<proteinExistence type="predicted"/>
<dbReference type="RefSeq" id="WP_039374581.1">
    <property type="nucleotide sequence ID" value="NZ_CP047385.1"/>
</dbReference>